<evidence type="ECO:0000313" key="4">
    <source>
        <dbReference type="EMBL" id="PXA65474.1"/>
    </source>
</evidence>
<evidence type="ECO:0000256" key="1">
    <source>
        <dbReference type="ARBA" id="ARBA00022679"/>
    </source>
</evidence>
<dbReference type="PANTHER" id="PTHR43072:SF51">
    <property type="entry name" value="ABC SUPERFAMILY TRANSPORT PROTEIN"/>
    <property type="match status" value="1"/>
</dbReference>
<sequence length="343" mass="37201">MIEEPSGTNIPLPHADGLVFRPPLIGDVDAWLGLVKRIAAFENAPWHAQRSELEAALADPGNPVAENALVGVDADGVLRAYADVSKNPAGDKANVQGGVDPLWRRRGVGAALLAWQEAQAAARFAVDSALVLDNVQAPDPRVPKVRNHVEEDNVGQRALLAGAGYSVVRYYSQMQRPLLDLPAVQAPEGITITPLTDELSEAVRLGHNEAFADHWGSEPRTQERWAVEMRHEHLRQDLCTVAVDSTTGEVAGYQLVTVDPGDLRPGHGGEGYTELLGVRREWRGRGIAPALLADAMTRFVQAGLDRAALDVDTENPSGALRLYESMGYQPVRRSMVWDKLLGT</sequence>
<dbReference type="SUPFAM" id="SSF55729">
    <property type="entry name" value="Acyl-CoA N-acyltransferases (Nat)"/>
    <property type="match status" value="2"/>
</dbReference>
<proteinExistence type="predicted"/>
<dbReference type="EMBL" id="QHLZ01000005">
    <property type="protein sequence ID" value="PXA65474.1"/>
    <property type="molecule type" value="Genomic_DNA"/>
</dbReference>
<dbReference type="InterPro" id="IPR016181">
    <property type="entry name" value="Acyl_CoA_acyltransferase"/>
</dbReference>
<comment type="caution">
    <text evidence="4">The sequence shown here is derived from an EMBL/GenBank/DDBJ whole genome shotgun (WGS) entry which is preliminary data.</text>
</comment>
<dbReference type="PANTHER" id="PTHR43072">
    <property type="entry name" value="N-ACETYLTRANSFERASE"/>
    <property type="match status" value="1"/>
</dbReference>
<dbReference type="Pfam" id="PF00583">
    <property type="entry name" value="Acetyltransf_1"/>
    <property type="match status" value="1"/>
</dbReference>
<dbReference type="CDD" id="cd04301">
    <property type="entry name" value="NAT_SF"/>
    <property type="match status" value="2"/>
</dbReference>
<dbReference type="InterPro" id="IPR000182">
    <property type="entry name" value="GNAT_dom"/>
</dbReference>
<dbReference type="AlphaFoldDB" id="A0A2V3DR66"/>
<keyword evidence="2" id="KW-0012">Acyltransferase</keyword>
<feature type="domain" description="N-acetyltransferase" evidence="3">
    <location>
        <begin position="18"/>
        <end position="188"/>
    </location>
</feature>
<dbReference type="Gene3D" id="3.40.630.30">
    <property type="match status" value="1"/>
</dbReference>
<name>A0A2V3DR66_9MICC</name>
<accession>A0A2V3DR66</accession>
<gene>
    <name evidence="4" type="ORF">CVS29_09460</name>
</gene>
<dbReference type="Proteomes" id="UP000246303">
    <property type="component" value="Unassembled WGS sequence"/>
</dbReference>
<dbReference type="RefSeq" id="WP_110106084.1">
    <property type="nucleotide sequence ID" value="NZ_JACBZZ010000001.1"/>
</dbReference>
<dbReference type="PROSITE" id="PS51186">
    <property type="entry name" value="GNAT"/>
    <property type="match status" value="2"/>
</dbReference>
<organism evidence="4 5">
    <name type="scientific">Arthrobacter psychrochitiniphilus</name>
    <dbReference type="NCBI Taxonomy" id="291045"/>
    <lineage>
        <taxon>Bacteria</taxon>
        <taxon>Bacillati</taxon>
        <taxon>Actinomycetota</taxon>
        <taxon>Actinomycetes</taxon>
        <taxon>Micrococcales</taxon>
        <taxon>Micrococcaceae</taxon>
        <taxon>Arthrobacter</taxon>
    </lineage>
</organism>
<keyword evidence="1 4" id="KW-0808">Transferase</keyword>
<protein>
    <submittedName>
        <fullName evidence="4">GNAT family N-acetyltransferase</fullName>
    </submittedName>
</protein>
<dbReference type="GO" id="GO:0016747">
    <property type="term" value="F:acyltransferase activity, transferring groups other than amino-acyl groups"/>
    <property type="evidence" value="ECO:0007669"/>
    <property type="project" value="InterPro"/>
</dbReference>
<feature type="domain" description="N-acetyltransferase" evidence="3">
    <location>
        <begin position="190"/>
        <end position="343"/>
    </location>
</feature>
<evidence type="ECO:0000259" key="3">
    <source>
        <dbReference type="PROSITE" id="PS51186"/>
    </source>
</evidence>
<dbReference type="OrthoDB" id="9799092at2"/>
<evidence type="ECO:0000256" key="2">
    <source>
        <dbReference type="ARBA" id="ARBA00023315"/>
    </source>
</evidence>
<reference evidence="4 5" key="1">
    <citation type="submission" date="2018-05" db="EMBL/GenBank/DDBJ databases">
        <title>Genetic diversity of glacier-inhabiting Cryobacterium bacteria in China and description of Cryobacterium mengkeensis sp. nov. and Arthrobacter glacialis sp. nov.</title>
        <authorList>
            <person name="Liu Q."/>
            <person name="Xin Y.-H."/>
        </authorList>
    </citation>
    <scope>NUCLEOTIDE SEQUENCE [LARGE SCALE GENOMIC DNA]</scope>
    <source>
        <strain evidence="4 5">GP3</strain>
    </source>
</reference>
<evidence type="ECO:0000313" key="5">
    <source>
        <dbReference type="Proteomes" id="UP000246303"/>
    </source>
</evidence>
<keyword evidence="5" id="KW-1185">Reference proteome</keyword>